<comment type="caution">
    <text evidence="1">The sequence shown here is derived from an EMBL/GenBank/DDBJ whole genome shotgun (WGS) entry which is preliminary data.</text>
</comment>
<evidence type="ECO:0000313" key="1">
    <source>
        <dbReference type="EMBL" id="KAI4458478.1"/>
    </source>
</evidence>
<name>A0ACB9SU84_HOLOL</name>
<sequence length="359" mass="40153">MTNVTESQSISERSLSSPPLSEPTPSTSSQATATDAEPQIASSQQSISQIKVIDQTADNFKVVITELSPVPDASERRATTRRRKAERTEIITSSSYKRETKRTVLGKELTKKVDSLINNTQKDNCNYLTQSLSDNMRPIMPYPSSYISSYLFSLSLAQQNQHQQFSGAINPFLNLPKGPIRPIASLPVVPAVKRPLELPKIPCRKRLNLEPPPTVTYPSPHSSPIHHSPNTSRESTPTPPPKNEDSKESSKRIRTAFTSTQLLELEREFAANMYLSRLRRIEIATCLRLSEKQVKIWFQNRRVKYKKEDLPAANGANLGKCCCLRSCTSNKKPKGSSSSCEEDIDVTHIEDGGHIFHNH</sequence>
<protein>
    <submittedName>
        <fullName evidence="1">Protein zerknuellt 1-related</fullName>
    </submittedName>
</protein>
<keyword evidence="2" id="KW-1185">Reference proteome</keyword>
<accession>A0ACB9SU84</accession>
<gene>
    <name evidence="1" type="ORF">MML48_7g00010864</name>
</gene>
<evidence type="ECO:0000313" key="2">
    <source>
        <dbReference type="Proteomes" id="UP001056778"/>
    </source>
</evidence>
<proteinExistence type="predicted"/>
<dbReference type="EMBL" id="CM043021">
    <property type="protein sequence ID" value="KAI4458478.1"/>
    <property type="molecule type" value="Genomic_DNA"/>
</dbReference>
<dbReference type="Proteomes" id="UP001056778">
    <property type="component" value="Chromosome 7"/>
</dbReference>
<organism evidence="1 2">
    <name type="scientific">Holotrichia oblita</name>
    <name type="common">Chafer beetle</name>
    <dbReference type="NCBI Taxonomy" id="644536"/>
    <lineage>
        <taxon>Eukaryota</taxon>
        <taxon>Metazoa</taxon>
        <taxon>Ecdysozoa</taxon>
        <taxon>Arthropoda</taxon>
        <taxon>Hexapoda</taxon>
        <taxon>Insecta</taxon>
        <taxon>Pterygota</taxon>
        <taxon>Neoptera</taxon>
        <taxon>Endopterygota</taxon>
        <taxon>Coleoptera</taxon>
        <taxon>Polyphaga</taxon>
        <taxon>Scarabaeiformia</taxon>
        <taxon>Scarabaeidae</taxon>
        <taxon>Melolonthinae</taxon>
        <taxon>Holotrichia</taxon>
    </lineage>
</organism>
<reference evidence="1" key="1">
    <citation type="submission" date="2022-04" db="EMBL/GenBank/DDBJ databases">
        <title>Chromosome-scale genome assembly of Holotrichia oblita Faldermann.</title>
        <authorList>
            <person name="Rongchong L."/>
        </authorList>
    </citation>
    <scope>NUCLEOTIDE SEQUENCE</scope>
    <source>
        <strain evidence="1">81SQS9</strain>
    </source>
</reference>